<dbReference type="PIR" id="S74457">
    <property type="entry name" value="S74457"/>
</dbReference>
<dbReference type="GO" id="GO:0015344">
    <property type="term" value="F:siderophore uptake transmembrane transporter activity"/>
    <property type="evidence" value="ECO:0000318"/>
    <property type="project" value="GO_Central"/>
</dbReference>
<evidence type="ECO:0000256" key="8">
    <source>
        <dbReference type="ARBA" id="ARBA00023004"/>
    </source>
</evidence>
<dbReference type="PROSITE" id="PS52016">
    <property type="entry name" value="TONB_DEPENDENT_REC_3"/>
    <property type="match status" value="1"/>
</dbReference>
<keyword evidence="12 13" id="KW-0998">Cell outer membrane</keyword>
<dbReference type="InterPro" id="IPR036942">
    <property type="entry name" value="Beta-barrel_TonB_sf"/>
</dbReference>
<dbReference type="InterPro" id="IPR012910">
    <property type="entry name" value="Plug_dom"/>
</dbReference>
<evidence type="ECO:0000256" key="1">
    <source>
        <dbReference type="ARBA" id="ARBA00004571"/>
    </source>
</evidence>
<keyword evidence="11 13" id="KW-0472">Membrane</keyword>
<keyword evidence="3 13" id="KW-0813">Transport</keyword>
<evidence type="ECO:0000256" key="14">
    <source>
        <dbReference type="RuleBase" id="RU003357"/>
    </source>
</evidence>
<reference evidence="19 20" key="1">
    <citation type="journal article" date="1995" name="DNA Res.">
        <title>Sequence analysis of the genome of the unicellular cyanobacterium Synechocystis sp. strain PCC6803. I. Sequence features in the 1 Mb region from map positions 64% to 92% of the genome.</title>
        <authorList>
            <person name="Kaneko T."/>
            <person name="Tanaka A."/>
            <person name="Sato S."/>
            <person name="Kotani H."/>
            <person name="Sazuka T."/>
            <person name="Miyajima N."/>
            <person name="Sugiura M."/>
            <person name="Tabata S."/>
        </authorList>
    </citation>
    <scope>NUCLEOTIDE SEQUENCE [LARGE SCALE GENOMIC DNA]</scope>
    <source>
        <strain evidence="20">ATCC 27184 / PCC 6803 / Kazusa</strain>
    </source>
</reference>
<accession>P72609</accession>
<feature type="signal peptide" evidence="15">
    <location>
        <begin position="1"/>
        <end position="29"/>
    </location>
</feature>
<dbReference type="InterPro" id="IPR010105">
    <property type="entry name" value="TonB_sidphr_rcpt"/>
</dbReference>
<dbReference type="STRING" id="1148.gene:10497464"/>
<evidence type="ECO:0000256" key="15">
    <source>
        <dbReference type="SAM" id="SignalP"/>
    </source>
</evidence>
<dbReference type="NCBIfam" id="TIGR01783">
    <property type="entry name" value="TonB-siderophor"/>
    <property type="match status" value="1"/>
</dbReference>
<keyword evidence="20" id="KW-1185">Reference proteome</keyword>
<evidence type="ECO:0000259" key="18">
    <source>
        <dbReference type="Pfam" id="PF11741"/>
    </source>
</evidence>
<dbReference type="GO" id="GO:0009279">
    <property type="term" value="C:cell outer membrane"/>
    <property type="evidence" value="ECO:0000318"/>
    <property type="project" value="GO_Central"/>
</dbReference>
<organism evidence="19 20">
    <name type="scientific">Synechocystis sp. (strain ATCC 27184 / PCC 6803 / Kazusa)</name>
    <dbReference type="NCBI Taxonomy" id="1111708"/>
    <lineage>
        <taxon>Bacteria</taxon>
        <taxon>Bacillati</taxon>
        <taxon>Cyanobacteriota</taxon>
        <taxon>Cyanophyceae</taxon>
        <taxon>Synechococcales</taxon>
        <taxon>Merismopediaceae</taxon>
        <taxon>Synechocystis</taxon>
    </lineage>
</organism>
<dbReference type="InterPro" id="IPR000531">
    <property type="entry name" value="Beta-barrel_TonB"/>
</dbReference>
<dbReference type="Gene3D" id="2.170.130.10">
    <property type="entry name" value="TonB-dependent receptor, plug domain"/>
    <property type="match status" value="1"/>
</dbReference>
<dbReference type="InterPro" id="IPR039426">
    <property type="entry name" value="TonB-dep_rcpt-like"/>
</dbReference>
<keyword evidence="6 13" id="KW-0812">Transmembrane</keyword>
<dbReference type="Proteomes" id="UP000001425">
    <property type="component" value="Chromosome"/>
</dbReference>
<dbReference type="TCDB" id="1.B.14.1.30">
    <property type="family name" value="the outer membrane receptor (omr) family"/>
</dbReference>
<dbReference type="FunFam" id="2.170.130.10:FF:000001">
    <property type="entry name" value="Catecholate siderophore TonB-dependent receptor"/>
    <property type="match status" value="1"/>
</dbReference>
<evidence type="ECO:0000259" key="17">
    <source>
        <dbReference type="Pfam" id="PF07715"/>
    </source>
</evidence>
<keyword evidence="9" id="KW-0406">Ion transport</keyword>
<dbReference type="CDD" id="cd01347">
    <property type="entry name" value="ligand_gated_channel"/>
    <property type="match status" value="1"/>
</dbReference>
<dbReference type="SUPFAM" id="SSF56935">
    <property type="entry name" value="Porins"/>
    <property type="match status" value="1"/>
</dbReference>
<keyword evidence="4 13" id="KW-1134">Transmembrane beta strand</keyword>
<dbReference type="eggNOG" id="COG4773">
    <property type="taxonomic scope" value="Bacteria"/>
</dbReference>
<gene>
    <name evidence="19" type="primary">fhuA</name>
</gene>
<feature type="domain" description="TonB-dependent receptor-like beta-barrel" evidence="16">
    <location>
        <begin position="390"/>
        <end position="822"/>
    </location>
</feature>
<keyword evidence="5" id="KW-0410">Iron transport</keyword>
<dbReference type="InParanoid" id="P72609"/>
<evidence type="ECO:0000256" key="10">
    <source>
        <dbReference type="ARBA" id="ARBA00023077"/>
    </source>
</evidence>
<dbReference type="PaxDb" id="1148-1651681"/>
<reference evidence="19 20" key="2">
    <citation type="journal article" date="1996" name="DNA Res.">
        <title>Sequence analysis of the genome of the unicellular cyanobacterium Synechocystis sp. strain PCC6803. II. Sequence determination of the entire genome and assignment of potential protein-coding regions.</title>
        <authorList>
            <person name="Kaneko T."/>
            <person name="Sato S."/>
            <person name="Kotani H."/>
            <person name="Tanaka A."/>
            <person name="Asamizu E."/>
            <person name="Nakamura Y."/>
            <person name="Miyajima N."/>
            <person name="Hirosawa M."/>
            <person name="Sugiura M."/>
            <person name="Sasamoto S."/>
            <person name="Kimura T."/>
            <person name="Hosouchi T."/>
            <person name="Matsuno A."/>
            <person name="Muraki A."/>
            <person name="Nakazaki N."/>
            <person name="Naruo K."/>
            <person name="Okumura S."/>
            <person name="Shimpo S."/>
            <person name="Takeuchi C."/>
            <person name="Wada T."/>
            <person name="Watanabe A."/>
            <person name="Yamada M."/>
            <person name="Yasuda M."/>
            <person name="Tabata S."/>
        </authorList>
    </citation>
    <scope>NUCLEOTIDE SEQUENCE [LARGE SCALE GENOMIC DNA]</scope>
    <source>
        <strain evidence="20">ATCC 27184 / PCC 6803 / Kazusa</strain>
    </source>
</reference>
<keyword evidence="8" id="KW-0408">Iron</keyword>
<dbReference type="Pfam" id="PF07715">
    <property type="entry name" value="Plug"/>
    <property type="match status" value="1"/>
</dbReference>
<evidence type="ECO:0000256" key="7">
    <source>
        <dbReference type="ARBA" id="ARBA00022729"/>
    </source>
</evidence>
<dbReference type="Pfam" id="PF00593">
    <property type="entry name" value="TonB_dep_Rec_b-barrel"/>
    <property type="match status" value="1"/>
</dbReference>
<feature type="domain" description="TonB-dependent receptor plug" evidence="17">
    <location>
        <begin position="219"/>
        <end position="317"/>
    </location>
</feature>
<dbReference type="FunFam" id="2.40.170.20:FF:000005">
    <property type="entry name" value="TonB-dependent siderophore receptor"/>
    <property type="match status" value="1"/>
</dbReference>
<evidence type="ECO:0000256" key="13">
    <source>
        <dbReference type="PROSITE-ProRule" id="PRU01360"/>
    </source>
</evidence>
<comment type="similarity">
    <text evidence="2 13 14">Belongs to the TonB-dependent receptor family.</text>
</comment>
<keyword evidence="7 15" id="KW-0732">Signal</keyword>
<dbReference type="SMR" id="P72609"/>
<dbReference type="PANTHER" id="PTHR32552">
    <property type="entry name" value="FERRICHROME IRON RECEPTOR-RELATED"/>
    <property type="match status" value="1"/>
</dbReference>
<sequence>MQGVIMNQVQWSVLLMGIVSLLCAPRAWAETNPNQLNRTNILESGNLERTKAGDLLPVATTVDEWITQIAQASIIEIKEARINLTEAGLELTLATTGRLSTPTTSVVGNALIVDIPNAILALPDSDGLQQENPTEEIALVSVTALPDNIVRIAITGVNVPPTVEVNATDQSLVLGLSPGKGVADEEDGNDAIQVVVTGEQDEGYAVDDATTATLTDTPLRDIPQSIQVVPQQVLEDRQIIRASEALQNVSGVQRGNTVGGTSEIFNIRGFQQFGGTLRDGFKFRDNFSIPDTANLQRIEVLKGPASVLYGNLDPGGVINYITKQPLSEPFYEVAMQAGNFGLVRPTIDLSGPLNSQRTALYRLNAAYEGGGNFRDFDTEVARFFISPVVTWQISDQTDLRFEWDYLYDRRPFDRGIVAFGTGIADIPFDRVLGELDDFDARTNFSAGYRLEHRFSDNWKLRNRFRFSYLDQAAEQTELVRLDETTGNLSRQFSRNEQQIRNYELQTDLIGKFSTGPIQHTLLFGVDLSWQSAPFIFRGGVAAPTINIFNPVYGTVARPSINDFPDVFSSEGQTNTLGIFLQDQVTLTDNLKLLMGGRFDTIDQSSSSNGESDERYDQAFSPRLGIVYQPIEPVSLYASFSRSFQPNFGTRFDGSLLEPVFGTQYEVGVRGEFLDGRLIANLAAYEITVSNLAVTDPENPNFSIPSGEQRSKGVEFDIAGEILPGWNIIASYAYTDARVTKDDNLEPGNLLEGVPFNSASLWSTYEIQAGDLQGLGFGLGLFYVGERQGDLNNSFQIPSYLRTDISVFYRRNNWRAAINVNNLFNIDYIEATQRRTRVDPAAPLTVRGTISVEF</sequence>
<evidence type="ECO:0000256" key="5">
    <source>
        <dbReference type="ARBA" id="ARBA00022496"/>
    </source>
</evidence>
<dbReference type="EnsemblBacteria" id="BAA16609">
    <property type="protein sequence ID" value="BAA16609"/>
    <property type="gene ID" value="BAA16609"/>
</dbReference>
<dbReference type="GO" id="GO:0038023">
    <property type="term" value="F:signaling receptor activity"/>
    <property type="evidence" value="ECO:0007669"/>
    <property type="project" value="InterPro"/>
</dbReference>
<evidence type="ECO:0000313" key="19">
    <source>
        <dbReference type="EMBL" id="BAA16609.1"/>
    </source>
</evidence>
<evidence type="ECO:0000256" key="4">
    <source>
        <dbReference type="ARBA" id="ARBA00022452"/>
    </source>
</evidence>
<dbReference type="EMBL" id="BA000022">
    <property type="protein sequence ID" value="BAA16609.1"/>
    <property type="molecule type" value="Genomic_DNA"/>
</dbReference>
<keyword evidence="19" id="KW-0675">Receptor</keyword>
<keyword evidence="10 14" id="KW-0798">TonB box</keyword>
<dbReference type="KEGG" id="syn:slr1490"/>
<dbReference type="Pfam" id="PF11741">
    <property type="entry name" value="AMIN"/>
    <property type="match status" value="1"/>
</dbReference>
<dbReference type="PANTHER" id="PTHR32552:SF68">
    <property type="entry name" value="FERRICHROME OUTER MEMBRANE TRANSPORTER_PHAGE RECEPTOR"/>
    <property type="match status" value="1"/>
</dbReference>
<name>P72609_SYNY3</name>
<evidence type="ECO:0000256" key="6">
    <source>
        <dbReference type="ARBA" id="ARBA00022692"/>
    </source>
</evidence>
<dbReference type="GO" id="GO:0033214">
    <property type="term" value="P:siderophore-iron import into cell"/>
    <property type="evidence" value="ECO:0000318"/>
    <property type="project" value="GO_Central"/>
</dbReference>
<dbReference type="InterPro" id="IPR037066">
    <property type="entry name" value="Plug_dom_sf"/>
</dbReference>
<evidence type="ECO:0000256" key="11">
    <source>
        <dbReference type="ARBA" id="ARBA00023136"/>
    </source>
</evidence>
<evidence type="ECO:0000256" key="2">
    <source>
        <dbReference type="ARBA" id="ARBA00009810"/>
    </source>
</evidence>
<feature type="chain" id="PRO_5004161202" evidence="15">
    <location>
        <begin position="30"/>
        <end position="853"/>
    </location>
</feature>
<evidence type="ECO:0000313" key="20">
    <source>
        <dbReference type="Proteomes" id="UP000001425"/>
    </source>
</evidence>
<evidence type="ECO:0000256" key="12">
    <source>
        <dbReference type="ARBA" id="ARBA00023237"/>
    </source>
</evidence>
<dbReference type="AlphaFoldDB" id="P72609"/>
<proteinExistence type="inferred from homology"/>
<dbReference type="InterPro" id="IPR021731">
    <property type="entry name" value="AMIN_dom"/>
</dbReference>
<evidence type="ECO:0000256" key="9">
    <source>
        <dbReference type="ARBA" id="ARBA00023065"/>
    </source>
</evidence>
<dbReference type="PhylomeDB" id="P72609"/>
<evidence type="ECO:0000256" key="3">
    <source>
        <dbReference type="ARBA" id="ARBA00022448"/>
    </source>
</evidence>
<dbReference type="GO" id="GO:0015891">
    <property type="term" value="P:siderophore transport"/>
    <property type="evidence" value="ECO:0007669"/>
    <property type="project" value="InterPro"/>
</dbReference>
<dbReference type="Gene3D" id="2.40.170.20">
    <property type="entry name" value="TonB-dependent receptor, beta-barrel domain"/>
    <property type="match status" value="1"/>
</dbReference>
<comment type="subcellular location">
    <subcellularLocation>
        <location evidence="1 13">Cell outer membrane</location>
        <topology evidence="1 13">Multi-pass membrane protein</topology>
    </subcellularLocation>
</comment>
<protein>
    <submittedName>
        <fullName evidence="19">Ferrichrome-iron receptor</fullName>
    </submittedName>
</protein>
<feature type="domain" description="AMIN" evidence="18">
    <location>
        <begin position="82"/>
        <end position="174"/>
    </location>
</feature>
<evidence type="ECO:0000259" key="16">
    <source>
        <dbReference type="Pfam" id="PF00593"/>
    </source>
</evidence>